<evidence type="ECO:0000256" key="1">
    <source>
        <dbReference type="SAM" id="Phobius"/>
    </source>
</evidence>
<feature type="transmembrane region" description="Helical" evidence="1">
    <location>
        <begin position="88"/>
        <end position="108"/>
    </location>
</feature>
<dbReference type="AlphaFoldDB" id="A0A2H3L1D7"/>
<gene>
    <name evidence="2" type="ORF">A9Q02_10445</name>
</gene>
<protein>
    <submittedName>
        <fullName evidence="2">Uncharacterized protein</fullName>
    </submittedName>
</protein>
<dbReference type="Pfam" id="PF20313">
    <property type="entry name" value="DUF6609"/>
    <property type="match status" value="1"/>
</dbReference>
<organism evidence="2 3">
    <name type="scientific">Candidatus Chloroploca asiatica</name>
    <dbReference type="NCBI Taxonomy" id="1506545"/>
    <lineage>
        <taxon>Bacteria</taxon>
        <taxon>Bacillati</taxon>
        <taxon>Chloroflexota</taxon>
        <taxon>Chloroflexia</taxon>
        <taxon>Chloroflexales</taxon>
        <taxon>Chloroflexineae</taxon>
        <taxon>Oscillochloridaceae</taxon>
        <taxon>Candidatus Chloroploca</taxon>
    </lineage>
</organism>
<dbReference type="Proteomes" id="UP000220922">
    <property type="component" value="Unassembled WGS sequence"/>
</dbReference>
<feature type="transmembrane region" description="Helical" evidence="1">
    <location>
        <begin position="32"/>
        <end position="50"/>
    </location>
</feature>
<keyword evidence="1" id="KW-0812">Transmembrane</keyword>
<keyword evidence="1" id="KW-1133">Transmembrane helix</keyword>
<keyword evidence="3" id="KW-1185">Reference proteome</keyword>
<evidence type="ECO:0000313" key="3">
    <source>
        <dbReference type="Proteomes" id="UP000220922"/>
    </source>
</evidence>
<feature type="transmembrane region" description="Helical" evidence="1">
    <location>
        <begin position="120"/>
        <end position="138"/>
    </location>
</feature>
<keyword evidence="1" id="KW-0472">Membrane</keyword>
<evidence type="ECO:0000313" key="2">
    <source>
        <dbReference type="EMBL" id="PDW00230.1"/>
    </source>
</evidence>
<dbReference type="InterPro" id="IPR046717">
    <property type="entry name" value="DUF6609"/>
</dbReference>
<reference evidence="2 3" key="1">
    <citation type="submission" date="2016-05" db="EMBL/GenBank/DDBJ databases">
        <authorList>
            <person name="Lavstsen T."/>
            <person name="Jespersen J.S."/>
        </authorList>
    </citation>
    <scope>NUCLEOTIDE SEQUENCE [LARGE SCALE GENOMIC DNA]</scope>
    <source>
        <strain evidence="2 3">B7-9</strain>
    </source>
</reference>
<comment type="caution">
    <text evidence="2">The sequence shown here is derived from an EMBL/GenBank/DDBJ whole genome shotgun (WGS) entry which is preliminary data.</text>
</comment>
<proteinExistence type="predicted"/>
<dbReference type="EMBL" id="LYXE01000050">
    <property type="protein sequence ID" value="PDW00230.1"/>
    <property type="molecule type" value="Genomic_DNA"/>
</dbReference>
<sequence>MWQNWLAVSRLAARLGYRRGEPLQFLNQRLCGLWLIWIGAVILVSTALGGAWLINPIIFGLGYVGGMAVIFGMPAVTQRFSDGPESRFQANMGTLAIVLMFVLMALIAGRSFATLDFRTIWLGALLATALHFIPFAAVHGPPMFRLAIPLTINALVGLLVPAVPFMLIAVIDGLIKLGFGVALVRRK</sequence>
<feature type="transmembrane region" description="Helical" evidence="1">
    <location>
        <begin position="57"/>
        <end position="76"/>
    </location>
</feature>
<feature type="transmembrane region" description="Helical" evidence="1">
    <location>
        <begin position="158"/>
        <end position="184"/>
    </location>
</feature>
<accession>A0A2H3L1D7</accession>
<name>A0A2H3L1D7_9CHLR</name>